<feature type="transmembrane region" description="Helical" evidence="8">
    <location>
        <begin position="53"/>
        <end position="72"/>
    </location>
</feature>
<comment type="subcellular location">
    <subcellularLocation>
        <location evidence="1">Membrane</location>
        <topology evidence="1">Multi-pass membrane protein</topology>
    </subcellularLocation>
</comment>
<keyword evidence="7" id="KW-0413">Isomerase</keyword>
<comment type="pathway">
    <text evidence="2">Carotenoid biosynthesis.</text>
</comment>
<gene>
    <name evidence="10" type="ORF">GCM10025868_43740</name>
</gene>
<evidence type="ECO:0000256" key="3">
    <source>
        <dbReference type="ARBA" id="ARBA00022692"/>
    </source>
</evidence>
<evidence type="ECO:0000256" key="7">
    <source>
        <dbReference type="ARBA" id="ARBA00023235"/>
    </source>
</evidence>
<evidence type="ECO:0000256" key="1">
    <source>
        <dbReference type="ARBA" id="ARBA00004141"/>
    </source>
</evidence>
<keyword evidence="6 8" id="KW-0472">Membrane</keyword>
<dbReference type="Pfam" id="PF18916">
    <property type="entry name" value="Lycopene_cyc"/>
    <property type="match status" value="1"/>
</dbReference>
<comment type="caution">
    <text evidence="10">The sequence shown here is derived from an EMBL/GenBank/DDBJ whole genome shotgun (WGS) entry which is preliminary data.</text>
</comment>
<evidence type="ECO:0000256" key="5">
    <source>
        <dbReference type="ARBA" id="ARBA00022989"/>
    </source>
</evidence>
<sequence length="95" mass="10689">MLHVGVYRRWRRLLLTVLPVLPLFVLWDLYAVARGHWTFDPAQVLAVRLPGGLPLEEVAFFVVVPLAAVLTLEAVRTVRGWPVGDEPPEQPGDPR</sequence>
<evidence type="ECO:0000256" key="2">
    <source>
        <dbReference type="ARBA" id="ARBA00004829"/>
    </source>
</evidence>
<keyword evidence="3 8" id="KW-0812">Transmembrane</keyword>
<dbReference type="EMBL" id="BSUZ01000001">
    <property type="protein sequence ID" value="GMA89124.1"/>
    <property type="molecule type" value="Genomic_DNA"/>
</dbReference>
<organism evidence="10 11">
    <name type="scientific">Angustibacter aerolatus</name>
    <dbReference type="NCBI Taxonomy" id="1162965"/>
    <lineage>
        <taxon>Bacteria</taxon>
        <taxon>Bacillati</taxon>
        <taxon>Actinomycetota</taxon>
        <taxon>Actinomycetes</taxon>
        <taxon>Kineosporiales</taxon>
        <taxon>Kineosporiaceae</taxon>
    </lineage>
</organism>
<keyword evidence="11" id="KW-1185">Reference proteome</keyword>
<proteinExistence type="predicted"/>
<name>A0ABQ6JP64_9ACTN</name>
<evidence type="ECO:0000313" key="11">
    <source>
        <dbReference type="Proteomes" id="UP001157017"/>
    </source>
</evidence>
<evidence type="ECO:0000256" key="4">
    <source>
        <dbReference type="ARBA" id="ARBA00022746"/>
    </source>
</evidence>
<evidence type="ECO:0000256" key="6">
    <source>
        <dbReference type="ARBA" id="ARBA00023136"/>
    </source>
</evidence>
<dbReference type="Proteomes" id="UP001157017">
    <property type="component" value="Unassembled WGS sequence"/>
</dbReference>
<evidence type="ECO:0000259" key="9">
    <source>
        <dbReference type="Pfam" id="PF18916"/>
    </source>
</evidence>
<feature type="domain" description="Lycopene cyclase" evidence="9">
    <location>
        <begin position="8"/>
        <end position="73"/>
    </location>
</feature>
<keyword evidence="5 8" id="KW-1133">Transmembrane helix</keyword>
<feature type="transmembrane region" description="Helical" evidence="8">
    <location>
        <begin position="12"/>
        <end position="33"/>
    </location>
</feature>
<reference evidence="11" key="1">
    <citation type="journal article" date="2019" name="Int. J. Syst. Evol. Microbiol.">
        <title>The Global Catalogue of Microorganisms (GCM) 10K type strain sequencing project: providing services to taxonomists for standard genome sequencing and annotation.</title>
        <authorList>
            <consortium name="The Broad Institute Genomics Platform"/>
            <consortium name="The Broad Institute Genome Sequencing Center for Infectious Disease"/>
            <person name="Wu L."/>
            <person name="Ma J."/>
        </authorList>
    </citation>
    <scope>NUCLEOTIDE SEQUENCE [LARGE SCALE GENOMIC DNA]</scope>
    <source>
        <strain evidence="11">NBRC 108730</strain>
    </source>
</reference>
<dbReference type="InterPro" id="IPR017825">
    <property type="entry name" value="Lycopene_cyclase_dom"/>
</dbReference>
<evidence type="ECO:0000313" key="10">
    <source>
        <dbReference type="EMBL" id="GMA89124.1"/>
    </source>
</evidence>
<protein>
    <recommendedName>
        <fullName evidence="9">Lycopene cyclase domain-containing protein</fullName>
    </recommendedName>
</protein>
<evidence type="ECO:0000256" key="8">
    <source>
        <dbReference type="SAM" id="Phobius"/>
    </source>
</evidence>
<accession>A0ABQ6JP64</accession>
<dbReference type="NCBIfam" id="TIGR03462">
    <property type="entry name" value="CarR_dom_SF"/>
    <property type="match status" value="1"/>
</dbReference>
<keyword evidence="4" id="KW-0125">Carotenoid biosynthesis</keyword>